<sequence>MILSLAVEYEALKKSDDKLHKQIKYTKFFSLVTGAGLVSNVNRQQLQNILSIIEITT</sequence>
<evidence type="ECO:0000313" key="2">
    <source>
        <dbReference type="Proteomes" id="UP000789375"/>
    </source>
</evidence>
<dbReference type="EMBL" id="CAJVPP010002484">
    <property type="protein sequence ID" value="CAG8601655.1"/>
    <property type="molecule type" value="Genomic_DNA"/>
</dbReference>
<organism evidence="1 2">
    <name type="scientific">Funneliformis mosseae</name>
    <name type="common">Endomycorrhizal fungus</name>
    <name type="synonym">Glomus mosseae</name>
    <dbReference type="NCBI Taxonomy" id="27381"/>
    <lineage>
        <taxon>Eukaryota</taxon>
        <taxon>Fungi</taxon>
        <taxon>Fungi incertae sedis</taxon>
        <taxon>Mucoromycota</taxon>
        <taxon>Glomeromycotina</taxon>
        <taxon>Glomeromycetes</taxon>
        <taxon>Glomerales</taxon>
        <taxon>Glomeraceae</taxon>
        <taxon>Funneliformis</taxon>
    </lineage>
</organism>
<keyword evidence="2" id="KW-1185">Reference proteome</keyword>
<name>A0A9N9CHE1_FUNMO</name>
<protein>
    <submittedName>
        <fullName evidence="1">16898_t:CDS:1</fullName>
    </submittedName>
</protein>
<comment type="caution">
    <text evidence="1">The sequence shown here is derived from an EMBL/GenBank/DDBJ whole genome shotgun (WGS) entry which is preliminary data.</text>
</comment>
<proteinExistence type="predicted"/>
<accession>A0A9N9CHE1</accession>
<gene>
    <name evidence="1" type="ORF">FMOSSE_LOCUS8982</name>
</gene>
<reference evidence="1" key="1">
    <citation type="submission" date="2021-06" db="EMBL/GenBank/DDBJ databases">
        <authorList>
            <person name="Kallberg Y."/>
            <person name="Tangrot J."/>
            <person name="Rosling A."/>
        </authorList>
    </citation>
    <scope>NUCLEOTIDE SEQUENCE</scope>
    <source>
        <strain evidence="1">87-6 pot B 2015</strain>
    </source>
</reference>
<dbReference type="Proteomes" id="UP000789375">
    <property type="component" value="Unassembled WGS sequence"/>
</dbReference>
<evidence type="ECO:0000313" key="1">
    <source>
        <dbReference type="EMBL" id="CAG8601655.1"/>
    </source>
</evidence>
<dbReference type="AlphaFoldDB" id="A0A9N9CHE1"/>